<organism evidence="9 10">
    <name type="scientific">Cryptosporangium minutisporangium</name>
    <dbReference type="NCBI Taxonomy" id="113569"/>
    <lineage>
        <taxon>Bacteria</taxon>
        <taxon>Bacillati</taxon>
        <taxon>Actinomycetota</taxon>
        <taxon>Actinomycetes</taxon>
        <taxon>Cryptosporangiales</taxon>
        <taxon>Cryptosporangiaceae</taxon>
        <taxon>Cryptosporangium</taxon>
    </lineage>
</organism>
<protein>
    <recommendedName>
        <fullName evidence="8">DUF7144 domain-containing protein</fullName>
    </recommendedName>
</protein>
<dbReference type="Pfam" id="PF03631">
    <property type="entry name" value="Virul_fac_BrkB"/>
    <property type="match status" value="1"/>
</dbReference>
<feature type="transmembrane region" description="Helical" evidence="7">
    <location>
        <begin position="157"/>
        <end position="177"/>
    </location>
</feature>
<evidence type="ECO:0000256" key="3">
    <source>
        <dbReference type="ARBA" id="ARBA00022692"/>
    </source>
</evidence>
<feature type="region of interest" description="Disordered" evidence="6">
    <location>
        <begin position="303"/>
        <end position="330"/>
    </location>
</feature>
<dbReference type="InterPro" id="IPR055568">
    <property type="entry name" value="DUF7144"/>
</dbReference>
<evidence type="ECO:0000313" key="10">
    <source>
        <dbReference type="Proteomes" id="UP001501676"/>
    </source>
</evidence>
<evidence type="ECO:0000313" key="9">
    <source>
        <dbReference type="EMBL" id="GAA3383605.1"/>
    </source>
</evidence>
<name>A0ABP6SRE6_9ACTN</name>
<evidence type="ECO:0000256" key="5">
    <source>
        <dbReference type="ARBA" id="ARBA00023136"/>
    </source>
</evidence>
<evidence type="ECO:0000256" key="6">
    <source>
        <dbReference type="SAM" id="MobiDB-lite"/>
    </source>
</evidence>
<comment type="subcellular location">
    <subcellularLocation>
        <location evidence="1">Cell membrane</location>
        <topology evidence="1">Multi-pass membrane protein</topology>
    </subcellularLocation>
</comment>
<feature type="domain" description="DUF7144" evidence="8">
    <location>
        <begin position="370"/>
        <end position="484"/>
    </location>
</feature>
<keyword evidence="10" id="KW-1185">Reference proteome</keyword>
<keyword evidence="3 7" id="KW-0812">Transmembrane</keyword>
<evidence type="ECO:0000256" key="1">
    <source>
        <dbReference type="ARBA" id="ARBA00004651"/>
    </source>
</evidence>
<feature type="transmembrane region" description="Helical" evidence="7">
    <location>
        <begin position="115"/>
        <end position="137"/>
    </location>
</feature>
<proteinExistence type="predicted"/>
<dbReference type="InterPro" id="IPR017039">
    <property type="entry name" value="Virul_fac_BrkB"/>
</dbReference>
<feature type="transmembrane region" description="Helical" evidence="7">
    <location>
        <begin position="262"/>
        <end position="283"/>
    </location>
</feature>
<dbReference type="Pfam" id="PF23636">
    <property type="entry name" value="DUF7144"/>
    <property type="match status" value="1"/>
</dbReference>
<feature type="transmembrane region" description="Helical" evidence="7">
    <location>
        <begin position="467"/>
        <end position="483"/>
    </location>
</feature>
<feature type="transmembrane region" description="Helical" evidence="7">
    <location>
        <begin position="441"/>
        <end position="461"/>
    </location>
</feature>
<feature type="transmembrane region" description="Helical" evidence="7">
    <location>
        <begin position="65"/>
        <end position="84"/>
    </location>
</feature>
<gene>
    <name evidence="9" type="ORF">GCM10020369_10090</name>
</gene>
<feature type="transmembrane region" description="Helical" evidence="7">
    <location>
        <begin position="189"/>
        <end position="211"/>
    </location>
</feature>
<evidence type="ECO:0000259" key="8">
    <source>
        <dbReference type="Pfam" id="PF23636"/>
    </source>
</evidence>
<dbReference type="Proteomes" id="UP001501676">
    <property type="component" value="Unassembled WGS sequence"/>
</dbReference>
<dbReference type="EMBL" id="BAAAYN010000006">
    <property type="protein sequence ID" value="GAA3383605.1"/>
    <property type="molecule type" value="Genomic_DNA"/>
</dbReference>
<comment type="caution">
    <text evidence="9">The sequence shown here is derived from an EMBL/GenBank/DDBJ whole genome shotgun (WGS) entry which is preliminary data.</text>
</comment>
<sequence length="488" mass="52357">MPDPTEDRGPAAPRPLGDISPDLFPVPAWLRPRVGLLLGHRIGQVLAHTAGELLRVQIFDRSMTLAAQAFTSVFPLLLMLGALFGQRLRAALSDTVHLPAATQELFRDALGQSGLSSFGVAGCVIVLLSTTGLARALTRAYAAVWEVTGTPHGVRALWRWLATVLTLALLMVGTRVIGAVTEGFWFPRVSSGAALFLADCALTILVPRVLLAGRVPLRKLVAGGVIYGLLMLALRPAGGLYLPRTLRVSEERYGTIGLAFTYIGWLYVLSFALLLTAVLGRVLDEDLARLAARVQTRLTVARRSSTAGVHPPRMARRSSLGATMHPDSARVPTLSSKEIGMSETQQPQVAPTAPPTSPERSRATAWVGMIFFASIMLVIVGTFQIIQGLAALINDEYYLVTQDGLLISLDYTVWGWIHLIIGCVAIAAAVGILLGKPWAQAIAVLIAAVSIVANITFLAAYPVWSTIAIALDVLVIYALTVHGREVKY</sequence>
<evidence type="ECO:0000256" key="2">
    <source>
        <dbReference type="ARBA" id="ARBA00022475"/>
    </source>
</evidence>
<keyword evidence="2" id="KW-1003">Cell membrane</keyword>
<feature type="transmembrane region" description="Helical" evidence="7">
    <location>
        <begin position="366"/>
        <end position="393"/>
    </location>
</feature>
<keyword evidence="4 7" id="KW-1133">Transmembrane helix</keyword>
<feature type="transmembrane region" description="Helical" evidence="7">
    <location>
        <begin position="220"/>
        <end position="242"/>
    </location>
</feature>
<accession>A0ABP6SRE6</accession>
<keyword evidence="5 7" id="KW-0472">Membrane</keyword>
<evidence type="ECO:0000256" key="4">
    <source>
        <dbReference type="ARBA" id="ARBA00022989"/>
    </source>
</evidence>
<evidence type="ECO:0000256" key="7">
    <source>
        <dbReference type="SAM" id="Phobius"/>
    </source>
</evidence>
<dbReference type="RefSeq" id="WP_345726773.1">
    <property type="nucleotide sequence ID" value="NZ_BAAAYN010000006.1"/>
</dbReference>
<reference evidence="10" key="1">
    <citation type="journal article" date="2019" name="Int. J. Syst. Evol. Microbiol.">
        <title>The Global Catalogue of Microorganisms (GCM) 10K type strain sequencing project: providing services to taxonomists for standard genome sequencing and annotation.</title>
        <authorList>
            <consortium name="The Broad Institute Genomics Platform"/>
            <consortium name="The Broad Institute Genome Sequencing Center for Infectious Disease"/>
            <person name="Wu L."/>
            <person name="Ma J."/>
        </authorList>
    </citation>
    <scope>NUCLEOTIDE SEQUENCE [LARGE SCALE GENOMIC DNA]</scope>
    <source>
        <strain evidence="10">JCM 9458</strain>
    </source>
</reference>
<feature type="transmembrane region" description="Helical" evidence="7">
    <location>
        <begin position="413"/>
        <end position="434"/>
    </location>
</feature>